<dbReference type="PANTHER" id="PTHR43687:SF5">
    <property type="entry name" value="4FE-4S FERREDOXIN-TYPE DOMAIN-CONTAINING PROTEIN"/>
    <property type="match status" value="1"/>
</dbReference>
<dbReference type="InterPro" id="IPR050572">
    <property type="entry name" value="Fe-S_Ferredoxin"/>
</dbReference>
<dbReference type="PANTHER" id="PTHR43687">
    <property type="entry name" value="ADENYLYLSULFATE REDUCTASE, BETA SUBUNIT"/>
    <property type="match status" value="1"/>
</dbReference>
<evidence type="ECO:0000256" key="2">
    <source>
        <dbReference type="ARBA" id="ARBA00022723"/>
    </source>
</evidence>
<keyword evidence="7" id="KW-1185">Reference proteome</keyword>
<protein>
    <submittedName>
        <fullName evidence="6">Ferredoxin</fullName>
    </submittedName>
</protein>
<dbReference type="SUPFAM" id="SSF54862">
    <property type="entry name" value="4Fe-4S ferredoxins"/>
    <property type="match status" value="1"/>
</dbReference>
<gene>
    <name evidence="6" type="ORF">GCM10011575_40880</name>
</gene>
<dbReference type="InterPro" id="IPR017896">
    <property type="entry name" value="4Fe4S_Fe-S-bd"/>
</dbReference>
<evidence type="ECO:0000259" key="5">
    <source>
        <dbReference type="PROSITE" id="PS51379"/>
    </source>
</evidence>
<dbReference type="GO" id="GO:0051539">
    <property type="term" value="F:4 iron, 4 sulfur cluster binding"/>
    <property type="evidence" value="ECO:0007669"/>
    <property type="project" value="UniProtKB-KW"/>
</dbReference>
<dbReference type="Proteomes" id="UP000613840">
    <property type="component" value="Unassembled WGS sequence"/>
</dbReference>
<dbReference type="EMBL" id="BMMZ01000013">
    <property type="protein sequence ID" value="GGL78371.1"/>
    <property type="molecule type" value="Genomic_DNA"/>
</dbReference>
<evidence type="ECO:0000313" key="6">
    <source>
        <dbReference type="EMBL" id="GGL78371.1"/>
    </source>
</evidence>
<dbReference type="InterPro" id="IPR017900">
    <property type="entry name" value="4Fe4S_Fe_S_CS"/>
</dbReference>
<comment type="caution">
    <text evidence="6">The sequence shown here is derived from an EMBL/GenBank/DDBJ whole genome shotgun (WGS) entry which is preliminary data.</text>
</comment>
<proteinExistence type="predicted"/>
<dbReference type="AlphaFoldDB" id="A0A917W8V4"/>
<dbReference type="GO" id="GO:0046872">
    <property type="term" value="F:metal ion binding"/>
    <property type="evidence" value="ECO:0007669"/>
    <property type="project" value="UniProtKB-KW"/>
</dbReference>
<sequence length="125" mass="13142">MIEIVSKDRCVSCDVCIRVCPMNVFDRGADGIPVISRQVDCQSCFLCEAYCPTDALYVAPFDHPVPAGSDQADEQAQIAAGALGSYRAVLGWGRGRRNGSRLDQNHLFGVNGVGGAGGPGSGVRP</sequence>
<keyword evidence="4" id="KW-0411">Iron-sulfur</keyword>
<dbReference type="RefSeq" id="WP_188897308.1">
    <property type="nucleotide sequence ID" value="NZ_BMMZ01000013.1"/>
</dbReference>
<organism evidence="6 7">
    <name type="scientific">Microlunatus endophyticus</name>
    <dbReference type="NCBI Taxonomy" id="1716077"/>
    <lineage>
        <taxon>Bacteria</taxon>
        <taxon>Bacillati</taxon>
        <taxon>Actinomycetota</taxon>
        <taxon>Actinomycetes</taxon>
        <taxon>Propionibacteriales</taxon>
        <taxon>Propionibacteriaceae</taxon>
        <taxon>Microlunatus</taxon>
    </lineage>
</organism>
<keyword evidence="2" id="KW-0479">Metal-binding</keyword>
<dbReference type="Pfam" id="PF13187">
    <property type="entry name" value="Fer4_9"/>
    <property type="match status" value="1"/>
</dbReference>
<feature type="domain" description="4Fe-4S ferredoxin-type" evidence="5">
    <location>
        <begin position="31"/>
        <end position="61"/>
    </location>
</feature>
<evidence type="ECO:0000313" key="7">
    <source>
        <dbReference type="Proteomes" id="UP000613840"/>
    </source>
</evidence>
<evidence type="ECO:0000256" key="3">
    <source>
        <dbReference type="ARBA" id="ARBA00023004"/>
    </source>
</evidence>
<dbReference type="Gene3D" id="3.30.70.20">
    <property type="match status" value="1"/>
</dbReference>
<accession>A0A917W8V4</accession>
<reference evidence="6" key="1">
    <citation type="journal article" date="2014" name="Int. J. Syst. Evol. Microbiol.">
        <title>Complete genome sequence of Corynebacterium casei LMG S-19264T (=DSM 44701T), isolated from a smear-ripened cheese.</title>
        <authorList>
            <consortium name="US DOE Joint Genome Institute (JGI-PGF)"/>
            <person name="Walter F."/>
            <person name="Albersmeier A."/>
            <person name="Kalinowski J."/>
            <person name="Ruckert C."/>
        </authorList>
    </citation>
    <scope>NUCLEOTIDE SEQUENCE</scope>
    <source>
        <strain evidence="6">CGMCC 4.7306</strain>
    </source>
</reference>
<keyword evidence="1" id="KW-0004">4Fe-4S</keyword>
<evidence type="ECO:0000256" key="4">
    <source>
        <dbReference type="ARBA" id="ARBA00023014"/>
    </source>
</evidence>
<feature type="domain" description="4Fe-4S ferredoxin-type" evidence="5">
    <location>
        <begin position="1"/>
        <end position="30"/>
    </location>
</feature>
<name>A0A917W8V4_9ACTN</name>
<reference evidence="6" key="2">
    <citation type="submission" date="2020-09" db="EMBL/GenBank/DDBJ databases">
        <authorList>
            <person name="Sun Q."/>
            <person name="Zhou Y."/>
        </authorList>
    </citation>
    <scope>NUCLEOTIDE SEQUENCE</scope>
    <source>
        <strain evidence="6">CGMCC 4.7306</strain>
    </source>
</reference>
<dbReference type="PROSITE" id="PS51379">
    <property type="entry name" value="4FE4S_FER_2"/>
    <property type="match status" value="2"/>
</dbReference>
<evidence type="ECO:0000256" key="1">
    <source>
        <dbReference type="ARBA" id="ARBA00022485"/>
    </source>
</evidence>
<dbReference type="PROSITE" id="PS00198">
    <property type="entry name" value="4FE4S_FER_1"/>
    <property type="match status" value="2"/>
</dbReference>
<keyword evidence="3" id="KW-0408">Iron</keyword>